<keyword evidence="8" id="KW-1185">Reference proteome</keyword>
<keyword evidence="4 5" id="KW-0472">Membrane</keyword>
<feature type="transmembrane region" description="Helical" evidence="5">
    <location>
        <begin position="361"/>
        <end position="382"/>
    </location>
</feature>
<evidence type="ECO:0000259" key="6">
    <source>
        <dbReference type="PROSITE" id="PS50850"/>
    </source>
</evidence>
<dbReference type="Gene3D" id="1.20.1720.10">
    <property type="entry name" value="Multidrug resistance protein D"/>
    <property type="match status" value="1"/>
</dbReference>
<dbReference type="Pfam" id="PF07690">
    <property type="entry name" value="MFS_1"/>
    <property type="match status" value="1"/>
</dbReference>
<evidence type="ECO:0000313" key="8">
    <source>
        <dbReference type="Proteomes" id="UP001597419"/>
    </source>
</evidence>
<reference evidence="8" key="1">
    <citation type="journal article" date="2019" name="Int. J. Syst. Evol. Microbiol.">
        <title>The Global Catalogue of Microorganisms (GCM) 10K type strain sequencing project: providing services to taxonomists for standard genome sequencing and annotation.</title>
        <authorList>
            <consortium name="The Broad Institute Genomics Platform"/>
            <consortium name="The Broad Institute Genome Sequencing Center for Infectious Disease"/>
            <person name="Wu L."/>
            <person name="Ma J."/>
        </authorList>
    </citation>
    <scope>NUCLEOTIDE SEQUENCE [LARGE SCALE GENOMIC DNA]</scope>
    <source>
        <strain evidence="8">CGMCC 4.7643</strain>
    </source>
</reference>
<dbReference type="EMBL" id="JBHUKU010000014">
    <property type="protein sequence ID" value="MFD2461709.1"/>
    <property type="molecule type" value="Genomic_DNA"/>
</dbReference>
<evidence type="ECO:0000256" key="2">
    <source>
        <dbReference type="ARBA" id="ARBA00022692"/>
    </source>
</evidence>
<dbReference type="InterPro" id="IPR020846">
    <property type="entry name" value="MFS_dom"/>
</dbReference>
<feature type="transmembrane region" description="Helical" evidence="5">
    <location>
        <begin position="263"/>
        <end position="288"/>
    </location>
</feature>
<feature type="transmembrane region" description="Helical" evidence="5">
    <location>
        <begin position="70"/>
        <end position="89"/>
    </location>
</feature>
<feature type="transmembrane region" description="Helical" evidence="5">
    <location>
        <begin position="162"/>
        <end position="181"/>
    </location>
</feature>
<dbReference type="RefSeq" id="WP_345390441.1">
    <property type="nucleotide sequence ID" value="NZ_BAABHG010000004.1"/>
</dbReference>
<dbReference type="PROSITE" id="PS50850">
    <property type="entry name" value="MFS"/>
    <property type="match status" value="1"/>
</dbReference>
<evidence type="ECO:0000256" key="4">
    <source>
        <dbReference type="ARBA" id="ARBA00023136"/>
    </source>
</evidence>
<feature type="transmembrane region" description="Helical" evidence="5">
    <location>
        <begin position="128"/>
        <end position="150"/>
    </location>
</feature>
<keyword evidence="3 5" id="KW-1133">Transmembrane helix</keyword>
<name>A0ABW5GLN4_9PSEU</name>
<feature type="transmembrane region" description="Helical" evidence="5">
    <location>
        <begin position="37"/>
        <end position="58"/>
    </location>
</feature>
<feature type="transmembrane region" description="Helical" evidence="5">
    <location>
        <begin position="95"/>
        <end position="116"/>
    </location>
</feature>
<feature type="transmembrane region" description="Helical" evidence="5">
    <location>
        <begin position="435"/>
        <end position="453"/>
    </location>
</feature>
<feature type="domain" description="Major facilitator superfamily (MFS) profile" evidence="6">
    <location>
        <begin position="4"/>
        <end position="458"/>
    </location>
</feature>
<dbReference type="PANTHER" id="PTHR42718:SF39">
    <property type="entry name" value="ACTINORHODIN TRANSPORTER-RELATED"/>
    <property type="match status" value="1"/>
</dbReference>
<comment type="caution">
    <text evidence="7">The sequence shown here is derived from an EMBL/GenBank/DDBJ whole genome shotgun (WGS) entry which is preliminary data.</text>
</comment>
<accession>A0ABW5GLN4</accession>
<protein>
    <submittedName>
        <fullName evidence="7">MFS transporter</fullName>
    </submittedName>
</protein>
<evidence type="ECO:0000256" key="3">
    <source>
        <dbReference type="ARBA" id="ARBA00022989"/>
    </source>
</evidence>
<comment type="subcellular location">
    <subcellularLocation>
        <location evidence="1">Cell membrane</location>
        <topology evidence="1">Multi-pass membrane protein</topology>
    </subcellularLocation>
</comment>
<evidence type="ECO:0000313" key="7">
    <source>
        <dbReference type="EMBL" id="MFD2461709.1"/>
    </source>
</evidence>
<feature type="transmembrane region" description="Helical" evidence="5">
    <location>
        <begin position="193"/>
        <end position="211"/>
    </location>
</feature>
<proteinExistence type="predicted"/>
<feature type="transmembrane region" description="Helical" evidence="5">
    <location>
        <begin position="223"/>
        <end position="242"/>
    </location>
</feature>
<feature type="transmembrane region" description="Helical" evidence="5">
    <location>
        <begin position="403"/>
        <end position="423"/>
    </location>
</feature>
<feature type="transmembrane region" description="Helical" evidence="5">
    <location>
        <begin position="294"/>
        <end position="316"/>
    </location>
</feature>
<keyword evidence="2 5" id="KW-0812">Transmembrane</keyword>
<dbReference type="Gene3D" id="1.20.1250.20">
    <property type="entry name" value="MFS general substrate transporter like domains"/>
    <property type="match status" value="1"/>
</dbReference>
<evidence type="ECO:0000256" key="1">
    <source>
        <dbReference type="ARBA" id="ARBA00004651"/>
    </source>
</evidence>
<gene>
    <name evidence="7" type="ORF">ACFSYJ_24090</name>
</gene>
<dbReference type="CDD" id="cd17321">
    <property type="entry name" value="MFS_MMR_MDR_like"/>
    <property type="match status" value="1"/>
</dbReference>
<feature type="transmembrane region" description="Helical" evidence="5">
    <location>
        <begin position="328"/>
        <end position="349"/>
    </location>
</feature>
<sequence length="464" mass="47889">MRARTAALLSATFMLFLDVSIVNVASPAIRQDLGASTGAVELVASVYTLAFACTLITAGRLGDGYGYRRLYAIGMAVFTVASALCALAPTVEWLVGARAVQGLGAGVMAPQVLSIIQRAFPPQHRGRLFAAYGSAIGLATVVGPVLGGLLVQLRVPGLDWRLVFAINLPVGIAALAGLRLLPGSARGERTAPDLAGVALAVTGLFLLGYPLAMGHSSGWPPGLLVLLCAAPVAFAVLITHQLSRERRGLRPLLKLVLVRDKGFRAGLVAVAAFFAGVPPFFFFLSVYLQTGFGHSALVAGLTQLPFAAATGAASRWSARLVAWLGRAVLVKVTGALALSMLALAAIVAVRGADARPWDLAVPMVVGGLCFGVFTTTAFTRTLSHVPPDATGSASGLLTTVQQAAGSIGLTVGGVVFSLSTVAGVHESPVDGFTHLLIYEAVVFLLACAASALLDRDRREALSTT</sequence>
<dbReference type="PRINTS" id="PR01036">
    <property type="entry name" value="TCRTETB"/>
</dbReference>
<dbReference type="InterPro" id="IPR036259">
    <property type="entry name" value="MFS_trans_sf"/>
</dbReference>
<dbReference type="Proteomes" id="UP001597419">
    <property type="component" value="Unassembled WGS sequence"/>
</dbReference>
<dbReference type="SUPFAM" id="SSF103473">
    <property type="entry name" value="MFS general substrate transporter"/>
    <property type="match status" value="1"/>
</dbReference>
<organism evidence="7 8">
    <name type="scientific">Amycolatopsis samaneae</name>
    <dbReference type="NCBI Taxonomy" id="664691"/>
    <lineage>
        <taxon>Bacteria</taxon>
        <taxon>Bacillati</taxon>
        <taxon>Actinomycetota</taxon>
        <taxon>Actinomycetes</taxon>
        <taxon>Pseudonocardiales</taxon>
        <taxon>Pseudonocardiaceae</taxon>
        <taxon>Amycolatopsis</taxon>
    </lineage>
</organism>
<dbReference type="PANTHER" id="PTHR42718">
    <property type="entry name" value="MAJOR FACILITATOR SUPERFAMILY MULTIDRUG TRANSPORTER MFSC"/>
    <property type="match status" value="1"/>
</dbReference>
<evidence type="ECO:0000256" key="5">
    <source>
        <dbReference type="SAM" id="Phobius"/>
    </source>
</evidence>
<dbReference type="InterPro" id="IPR011701">
    <property type="entry name" value="MFS"/>
</dbReference>